<organism evidence="2 3">
    <name type="scientific">Porcincola intestinalis</name>
    <dbReference type="NCBI Taxonomy" id="2606632"/>
    <lineage>
        <taxon>Bacteria</taxon>
        <taxon>Bacillati</taxon>
        <taxon>Bacillota</taxon>
        <taxon>Clostridia</taxon>
        <taxon>Lachnospirales</taxon>
        <taxon>Lachnospiraceae</taxon>
        <taxon>Porcincola</taxon>
    </lineage>
</organism>
<dbReference type="Pfam" id="PF14594">
    <property type="entry name" value="Sipho_Gp37"/>
    <property type="match status" value="1"/>
</dbReference>
<keyword evidence="3" id="KW-1185">Reference proteome</keyword>
<sequence length="353" mass="40242">MLDDDVRVYSRDMDLIGFAAGITSLQWHRMYYEAGNFEMHATPTEDNVRYFKLENLIWIPGKPEAGVVESVDIKYSATERDLVVKGRFLESSYMDRRLIRPSYMADNANTETVMRTLLTNAVAIPHVVLGPVIGITDTISFNAQYKNLLNYEQKLAKSAAVGFRFRPDFEKKTITFEIYQGVDRSTDQNDRPQVIFSEDYGNLEQIEYSRDTYSYKTVCYVGQLSDGVATDVCTAGDDTLSGLDRRETWIEVSDVDKSNLTSAQYQAAMIQHGKDELWSNKCISSTFESSVNPDGNFKYLTDYDLGDIVTIRRPEWGIEKDERITEINEVYENGTFKIVPTFGTKARIAFKAD</sequence>
<feature type="domain" description="Gp28/Gp37-like" evidence="1">
    <location>
        <begin position="6"/>
        <end position="344"/>
    </location>
</feature>
<comment type="caution">
    <text evidence="2">The sequence shown here is derived from an EMBL/GenBank/DDBJ whole genome shotgun (WGS) entry which is preliminary data.</text>
</comment>
<dbReference type="Proteomes" id="UP000481852">
    <property type="component" value="Unassembled WGS sequence"/>
</dbReference>
<accession>A0A6L5X888</accession>
<dbReference type="InterPro" id="IPR029432">
    <property type="entry name" value="Gp28/Gp37-like_dom"/>
</dbReference>
<dbReference type="RefSeq" id="WP_154526616.1">
    <property type="nucleotide sequence ID" value="NZ_VULZ01000013.1"/>
</dbReference>
<reference evidence="2 3" key="1">
    <citation type="submission" date="2019-08" db="EMBL/GenBank/DDBJ databases">
        <title>In-depth cultivation of the pig gut microbiome towards novel bacterial diversity and tailored functional studies.</title>
        <authorList>
            <person name="Wylensek D."/>
            <person name="Hitch T.C.A."/>
            <person name="Clavel T."/>
        </authorList>
    </citation>
    <scope>NUCLEOTIDE SEQUENCE [LARGE SCALE GENOMIC DNA]</scope>
    <source>
        <strain evidence="2 3">Oil+RF-744-WCA-WT-11</strain>
    </source>
</reference>
<name>A0A6L5X888_9FIRM</name>
<evidence type="ECO:0000313" key="3">
    <source>
        <dbReference type="Proteomes" id="UP000481852"/>
    </source>
</evidence>
<dbReference type="EMBL" id="VULZ01000013">
    <property type="protein sequence ID" value="MSS15598.1"/>
    <property type="molecule type" value="Genomic_DNA"/>
</dbReference>
<gene>
    <name evidence="2" type="ORF">FYJ35_11220</name>
</gene>
<evidence type="ECO:0000259" key="1">
    <source>
        <dbReference type="Pfam" id="PF14594"/>
    </source>
</evidence>
<dbReference type="AlphaFoldDB" id="A0A6L5X888"/>
<evidence type="ECO:0000313" key="2">
    <source>
        <dbReference type="EMBL" id="MSS15598.1"/>
    </source>
</evidence>
<protein>
    <recommendedName>
        <fullName evidence="1">Gp28/Gp37-like domain-containing protein</fullName>
    </recommendedName>
</protein>
<proteinExistence type="predicted"/>